<evidence type="ECO:0000313" key="3">
    <source>
        <dbReference type="EMBL" id="OTG04913.1"/>
    </source>
</evidence>
<evidence type="ECO:0000256" key="1">
    <source>
        <dbReference type="SAM" id="MobiDB-lite"/>
    </source>
</evidence>
<dbReference type="OMA" id="FWESAMQ"/>
<dbReference type="PANTHER" id="PTHR11439:SF467">
    <property type="entry name" value="INTEGRASE CATALYTIC DOMAIN-CONTAINING PROTEIN"/>
    <property type="match status" value="1"/>
</dbReference>
<keyword evidence="4" id="KW-1185">Reference proteome</keyword>
<dbReference type="PANTHER" id="PTHR11439">
    <property type="entry name" value="GAG-POL-RELATED RETROTRANSPOSON"/>
    <property type="match status" value="1"/>
</dbReference>
<dbReference type="GO" id="GO:0003964">
    <property type="term" value="F:RNA-directed DNA polymerase activity"/>
    <property type="evidence" value="ECO:0007669"/>
    <property type="project" value="UniProtKB-KW"/>
</dbReference>
<dbReference type="InterPro" id="IPR043502">
    <property type="entry name" value="DNA/RNA_pol_sf"/>
</dbReference>
<organism evidence="3 4">
    <name type="scientific">Helianthus annuus</name>
    <name type="common">Common sunflower</name>
    <dbReference type="NCBI Taxonomy" id="4232"/>
    <lineage>
        <taxon>Eukaryota</taxon>
        <taxon>Viridiplantae</taxon>
        <taxon>Streptophyta</taxon>
        <taxon>Embryophyta</taxon>
        <taxon>Tracheophyta</taxon>
        <taxon>Spermatophyta</taxon>
        <taxon>Magnoliopsida</taxon>
        <taxon>eudicotyledons</taxon>
        <taxon>Gunneridae</taxon>
        <taxon>Pentapetalae</taxon>
        <taxon>asterids</taxon>
        <taxon>campanulids</taxon>
        <taxon>Asterales</taxon>
        <taxon>Asteraceae</taxon>
        <taxon>Asteroideae</taxon>
        <taxon>Heliantheae alliance</taxon>
        <taxon>Heliantheae</taxon>
        <taxon>Helianthus</taxon>
    </lineage>
</organism>
<dbReference type="STRING" id="4232.A0A251T249"/>
<dbReference type="EMBL" id="CM007901">
    <property type="protein sequence ID" value="OTG04913.1"/>
    <property type="molecule type" value="Genomic_DNA"/>
</dbReference>
<accession>A0A251T249</accession>
<gene>
    <name evidence="3" type="ORF">HannXRQ_Chr12g0367671</name>
</gene>
<feature type="region of interest" description="Disordered" evidence="1">
    <location>
        <begin position="1"/>
        <end position="37"/>
    </location>
</feature>
<feature type="domain" description="Reverse transcriptase Ty1/copia-type" evidence="2">
    <location>
        <begin position="87"/>
        <end position="330"/>
    </location>
</feature>
<protein>
    <submittedName>
        <fullName evidence="3">Putative reverse transcriptase, RNA-dependent DNA polymerase</fullName>
    </submittedName>
</protein>
<reference evidence="4" key="1">
    <citation type="journal article" date="2017" name="Nature">
        <title>The sunflower genome provides insights into oil metabolism, flowering and Asterid evolution.</title>
        <authorList>
            <person name="Badouin H."/>
            <person name="Gouzy J."/>
            <person name="Grassa C.J."/>
            <person name="Murat F."/>
            <person name="Staton S.E."/>
            <person name="Cottret L."/>
            <person name="Lelandais-Briere C."/>
            <person name="Owens G.L."/>
            <person name="Carrere S."/>
            <person name="Mayjonade B."/>
            <person name="Legrand L."/>
            <person name="Gill N."/>
            <person name="Kane N.C."/>
            <person name="Bowers J.E."/>
            <person name="Hubner S."/>
            <person name="Bellec A."/>
            <person name="Berard A."/>
            <person name="Berges H."/>
            <person name="Blanchet N."/>
            <person name="Boniface M.C."/>
            <person name="Brunel D."/>
            <person name="Catrice O."/>
            <person name="Chaidir N."/>
            <person name="Claudel C."/>
            <person name="Donnadieu C."/>
            <person name="Faraut T."/>
            <person name="Fievet G."/>
            <person name="Helmstetter N."/>
            <person name="King M."/>
            <person name="Knapp S.J."/>
            <person name="Lai Z."/>
            <person name="Le Paslier M.C."/>
            <person name="Lippi Y."/>
            <person name="Lorenzon L."/>
            <person name="Mandel J.R."/>
            <person name="Marage G."/>
            <person name="Marchand G."/>
            <person name="Marquand E."/>
            <person name="Bret-Mestries E."/>
            <person name="Morien E."/>
            <person name="Nambeesan S."/>
            <person name="Nguyen T."/>
            <person name="Pegot-Espagnet P."/>
            <person name="Pouilly N."/>
            <person name="Raftis F."/>
            <person name="Sallet E."/>
            <person name="Schiex T."/>
            <person name="Thomas J."/>
            <person name="Vandecasteele C."/>
            <person name="Vares D."/>
            <person name="Vear F."/>
            <person name="Vautrin S."/>
            <person name="Crespi M."/>
            <person name="Mangin B."/>
            <person name="Burke J.M."/>
            <person name="Salse J."/>
            <person name="Munos S."/>
            <person name="Vincourt P."/>
            <person name="Rieseberg L.H."/>
            <person name="Langlade N.B."/>
        </authorList>
    </citation>
    <scope>NUCLEOTIDE SEQUENCE [LARGE SCALE GENOMIC DNA]</scope>
    <source>
        <strain evidence="4">cv. SF193</strain>
    </source>
</reference>
<dbReference type="CDD" id="cd09272">
    <property type="entry name" value="RNase_HI_RT_Ty1"/>
    <property type="match status" value="1"/>
</dbReference>
<dbReference type="AlphaFoldDB" id="A0A251T249"/>
<evidence type="ECO:0000313" key="4">
    <source>
        <dbReference type="Proteomes" id="UP000215914"/>
    </source>
</evidence>
<sequence>MPETTGRYSLPPRANRGVPPKRYSPERETRNSRYPVANMVNGNLSNSAKAFVASLYNEQIPTSVKEAQGKKKWEEAMEVEMRALMKNNTWEKCSLPKGKKTVGCRWVYSIKYKPDGSIGRYKARLVAKGYTQTYGIDYSETFSPVAKMDTIRVLFSVAANKDWPLHQFDVTNAFLHGDLTEEVYMEAPPGFSGGFKDGEVCRLKKSLYGLKQSPRAWFGKFTLAMKEYGYRQSNADHTLFLKRRNGLVTCLIIYVDDMIITGDDVEEIAQLKRNLFSKFEMKDLGNLKYFLGIEVLRSKRGIFICQKKYVLDLLAETGLIDCKPADTPMVVNHNLHMELDGKLADRERYQRLVGKLIYLSHTRPDIAYAVGVVSQFMHQPQVAHMEAAQRILRYLKGTAGHGVLFKTNGHLTVELYTDADWAGDKGNRRSTSGYFSLVGGNLVTWRSKKQKVVALSSAEAEFRGIARGLSEVL</sequence>
<keyword evidence="3" id="KW-0548">Nucleotidyltransferase</keyword>
<proteinExistence type="predicted"/>
<keyword evidence="3" id="KW-0695">RNA-directed DNA polymerase</keyword>
<name>A0A251T249_HELAN</name>
<dbReference type="Proteomes" id="UP000215914">
    <property type="component" value="Chromosome 12"/>
</dbReference>
<dbReference type="InParanoid" id="A0A251T249"/>
<dbReference type="Pfam" id="PF07727">
    <property type="entry name" value="RVT_2"/>
    <property type="match status" value="1"/>
</dbReference>
<keyword evidence="3" id="KW-0808">Transferase</keyword>
<dbReference type="SUPFAM" id="SSF56672">
    <property type="entry name" value="DNA/RNA polymerases"/>
    <property type="match status" value="1"/>
</dbReference>
<evidence type="ECO:0000259" key="2">
    <source>
        <dbReference type="Pfam" id="PF07727"/>
    </source>
</evidence>
<dbReference type="InterPro" id="IPR013103">
    <property type="entry name" value="RVT_2"/>
</dbReference>